<name>A0A5N7CHC3_PETAA</name>
<gene>
    <name evidence="2" type="ORF">BDV23DRAFT_180886</name>
</gene>
<protein>
    <submittedName>
        <fullName evidence="2">Uncharacterized protein</fullName>
    </submittedName>
</protein>
<sequence length="63" mass="7015">MRKVGYLKLDIEVLHQHEDDYSLEVVFAHCGANVIGWNAGLLYAIMARAHSLRSKGSDKNATT</sequence>
<accession>A0A5N7CHC3</accession>
<keyword evidence="1" id="KW-1133">Transmembrane helix</keyword>
<evidence type="ECO:0000256" key="1">
    <source>
        <dbReference type="SAM" id="Phobius"/>
    </source>
</evidence>
<dbReference type="EMBL" id="ML735231">
    <property type="protein sequence ID" value="KAE8393287.1"/>
    <property type="molecule type" value="Genomic_DNA"/>
</dbReference>
<reference evidence="2" key="1">
    <citation type="submission" date="2019-04" db="EMBL/GenBank/DDBJ databases">
        <title>Friends and foes A comparative genomics studyof 23 Aspergillus species from section Flavi.</title>
        <authorList>
            <consortium name="DOE Joint Genome Institute"/>
            <person name="Kjaerbolling I."/>
            <person name="Vesth T."/>
            <person name="Frisvad J.C."/>
            <person name="Nybo J.L."/>
            <person name="Theobald S."/>
            <person name="Kildgaard S."/>
            <person name="Isbrandt T."/>
            <person name="Kuo A."/>
            <person name="Sato A."/>
            <person name="Lyhne E.K."/>
            <person name="Kogle M.E."/>
            <person name="Wiebenga A."/>
            <person name="Kun R.S."/>
            <person name="Lubbers R.J."/>
            <person name="Makela M.R."/>
            <person name="Barry K."/>
            <person name="Chovatia M."/>
            <person name="Clum A."/>
            <person name="Daum C."/>
            <person name="Haridas S."/>
            <person name="He G."/>
            <person name="LaButti K."/>
            <person name="Lipzen A."/>
            <person name="Mondo S."/>
            <person name="Riley R."/>
            <person name="Salamov A."/>
            <person name="Simmons B.A."/>
            <person name="Magnuson J.K."/>
            <person name="Henrissat B."/>
            <person name="Mortensen U.H."/>
            <person name="Larsen T.O."/>
            <person name="Devries R.P."/>
            <person name="Grigoriev I.V."/>
            <person name="Machida M."/>
            <person name="Baker S.E."/>
            <person name="Andersen M.R."/>
        </authorList>
    </citation>
    <scope>NUCLEOTIDE SEQUENCE [LARGE SCALE GENOMIC DNA]</scope>
    <source>
        <strain evidence="2">IBT 14317</strain>
    </source>
</reference>
<evidence type="ECO:0000313" key="2">
    <source>
        <dbReference type="EMBL" id="KAE8393287.1"/>
    </source>
</evidence>
<feature type="transmembrane region" description="Helical" evidence="1">
    <location>
        <begin position="26"/>
        <end position="45"/>
    </location>
</feature>
<organism evidence="2">
    <name type="scientific">Petromyces alliaceus</name>
    <name type="common">Aspergillus alliaceus</name>
    <dbReference type="NCBI Taxonomy" id="209559"/>
    <lineage>
        <taxon>Eukaryota</taxon>
        <taxon>Fungi</taxon>
        <taxon>Dikarya</taxon>
        <taxon>Ascomycota</taxon>
        <taxon>Pezizomycotina</taxon>
        <taxon>Eurotiomycetes</taxon>
        <taxon>Eurotiomycetidae</taxon>
        <taxon>Eurotiales</taxon>
        <taxon>Aspergillaceae</taxon>
        <taxon>Aspergillus</taxon>
        <taxon>Aspergillus subgen. Circumdati</taxon>
    </lineage>
</organism>
<keyword evidence="1" id="KW-0812">Transmembrane</keyword>
<proteinExistence type="predicted"/>
<keyword evidence="1" id="KW-0472">Membrane</keyword>
<dbReference type="AlphaFoldDB" id="A0A5N7CHC3"/>
<dbReference type="Proteomes" id="UP000326877">
    <property type="component" value="Unassembled WGS sequence"/>
</dbReference>